<evidence type="ECO:0000313" key="2">
    <source>
        <dbReference type="Proteomes" id="UP001610335"/>
    </source>
</evidence>
<comment type="caution">
    <text evidence="1">The sequence shown here is derived from an EMBL/GenBank/DDBJ whole genome shotgun (WGS) entry which is preliminary data.</text>
</comment>
<organism evidence="1 2">
    <name type="scientific">Aspergillus cavernicola</name>
    <dbReference type="NCBI Taxonomy" id="176166"/>
    <lineage>
        <taxon>Eukaryota</taxon>
        <taxon>Fungi</taxon>
        <taxon>Dikarya</taxon>
        <taxon>Ascomycota</taxon>
        <taxon>Pezizomycotina</taxon>
        <taxon>Eurotiomycetes</taxon>
        <taxon>Eurotiomycetidae</taxon>
        <taxon>Eurotiales</taxon>
        <taxon>Aspergillaceae</taxon>
        <taxon>Aspergillus</taxon>
        <taxon>Aspergillus subgen. Nidulantes</taxon>
    </lineage>
</organism>
<dbReference type="EMBL" id="JBFXLS010000044">
    <property type="protein sequence ID" value="KAL2824408.1"/>
    <property type="molecule type" value="Genomic_DNA"/>
</dbReference>
<keyword evidence="2" id="KW-1185">Reference proteome</keyword>
<name>A0ABR4I9L4_9EURO</name>
<evidence type="ECO:0008006" key="3">
    <source>
        <dbReference type="Google" id="ProtNLM"/>
    </source>
</evidence>
<protein>
    <recommendedName>
        <fullName evidence="3">Aminoglycoside phosphotransferase domain-containing protein</fullName>
    </recommendedName>
</protein>
<sequence length="142" mass="16523">MPKGLGPFIGEADFVSALVANYRVDVEHNKRPEYKVRFYETYLGQVLKGHRPTLTHGDAQQKNIMVVEKNTDRNEQGGRAFDFFGASSFFSVSYWEEDWRWRAQQFLDVWPAELSILQIVEKDLRGFKALGYLTPTCQQRQN</sequence>
<dbReference type="Proteomes" id="UP001610335">
    <property type="component" value="Unassembled WGS sequence"/>
</dbReference>
<proteinExistence type="predicted"/>
<evidence type="ECO:0000313" key="1">
    <source>
        <dbReference type="EMBL" id="KAL2824408.1"/>
    </source>
</evidence>
<reference evidence="1 2" key="1">
    <citation type="submission" date="2024-07" db="EMBL/GenBank/DDBJ databases">
        <title>Section-level genome sequencing and comparative genomics of Aspergillus sections Usti and Cavernicolus.</title>
        <authorList>
            <consortium name="Lawrence Berkeley National Laboratory"/>
            <person name="Nybo J.L."/>
            <person name="Vesth T.C."/>
            <person name="Theobald S."/>
            <person name="Frisvad J.C."/>
            <person name="Larsen T.O."/>
            <person name="Kjaerboelling I."/>
            <person name="Rothschild-Mancinelli K."/>
            <person name="Lyhne E.K."/>
            <person name="Kogle M.E."/>
            <person name="Barry K."/>
            <person name="Clum A."/>
            <person name="Na H."/>
            <person name="Ledsgaard L."/>
            <person name="Lin J."/>
            <person name="Lipzen A."/>
            <person name="Kuo A."/>
            <person name="Riley R."/>
            <person name="Mondo S."/>
            <person name="LaButti K."/>
            <person name="Haridas S."/>
            <person name="Pangalinan J."/>
            <person name="Salamov A.A."/>
            <person name="Simmons B.A."/>
            <person name="Magnuson J.K."/>
            <person name="Chen J."/>
            <person name="Drula E."/>
            <person name="Henrissat B."/>
            <person name="Wiebenga A."/>
            <person name="Lubbers R.J."/>
            <person name="Gomes A.C."/>
            <person name="Makela M.R."/>
            <person name="Stajich J."/>
            <person name="Grigoriev I.V."/>
            <person name="Mortensen U.H."/>
            <person name="De vries R.P."/>
            <person name="Baker S.E."/>
            <person name="Andersen M.R."/>
        </authorList>
    </citation>
    <scope>NUCLEOTIDE SEQUENCE [LARGE SCALE GENOMIC DNA]</scope>
    <source>
        <strain evidence="1 2">CBS 600.67</strain>
    </source>
</reference>
<gene>
    <name evidence="1" type="ORF">BDW59DRAFT_162512</name>
</gene>
<accession>A0ABR4I9L4</accession>